<accession>A0A934VCC5</accession>
<comment type="caution">
    <text evidence="10">The sequence shown here is derived from an EMBL/GenBank/DDBJ whole genome shotgun (WGS) entry which is preliminary data.</text>
</comment>
<dbReference type="Pfam" id="PF01590">
    <property type="entry name" value="GAF"/>
    <property type="match status" value="1"/>
</dbReference>
<keyword evidence="5" id="KW-0418">Kinase</keyword>
<dbReference type="PROSITE" id="PS50110">
    <property type="entry name" value="RESPONSE_REGULATORY"/>
    <property type="match status" value="2"/>
</dbReference>
<protein>
    <recommendedName>
        <fullName evidence="2">histidine kinase</fullName>
        <ecNumber evidence="2">2.7.13.3</ecNumber>
    </recommendedName>
</protein>
<dbReference type="Gene3D" id="3.30.565.10">
    <property type="entry name" value="Histidine kinase-like ATPase, C-terminal domain"/>
    <property type="match status" value="1"/>
</dbReference>
<dbReference type="PANTHER" id="PTHR43547">
    <property type="entry name" value="TWO-COMPONENT HISTIDINE KINASE"/>
    <property type="match status" value="1"/>
</dbReference>
<dbReference type="CDD" id="cd00082">
    <property type="entry name" value="HisKA"/>
    <property type="match status" value="1"/>
</dbReference>
<reference evidence="10" key="1">
    <citation type="submission" date="2021-01" db="EMBL/GenBank/DDBJ databases">
        <title>Modified the classification status of verrucomicrobia.</title>
        <authorList>
            <person name="Feng X."/>
        </authorList>
    </citation>
    <scope>NUCLEOTIDE SEQUENCE</scope>
    <source>
        <strain evidence="10">JCM 18052</strain>
    </source>
</reference>
<feature type="domain" description="Response regulatory" evidence="9">
    <location>
        <begin position="9"/>
        <end position="126"/>
    </location>
</feature>
<dbReference type="Pfam" id="PF00072">
    <property type="entry name" value="Response_reg"/>
    <property type="match status" value="2"/>
</dbReference>
<dbReference type="InterPro" id="IPR029016">
    <property type="entry name" value="GAF-like_dom_sf"/>
</dbReference>
<gene>
    <name evidence="10" type="ORF">JIN84_15480</name>
</gene>
<evidence type="ECO:0000256" key="1">
    <source>
        <dbReference type="ARBA" id="ARBA00000085"/>
    </source>
</evidence>
<dbReference type="Gene3D" id="3.30.450.40">
    <property type="match status" value="1"/>
</dbReference>
<evidence type="ECO:0000256" key="3">
    <source>
        <dbReference type="ARBA" id="ARBA00022553"/>
    </source>
</evidence>
<keyword evidence="4" id="KW-0808">Transferase</keyword>
<dbReference type="RefSeq" id="WP_200351947.1">
    <property type="nucleotide sequence ID" value="NZ_BAABHZ010000006.1"/>
</dbReference>
<dbReference type="Pfam" id="PF00512">
    <property type="entry name" value="HisKA"/>
    <property type="match status" value="1"/>
</dbReference>
<dbReference type="InterPro" id="IPR036097">
    <property type="entry name" value="HisK_dim/P_sf"/>
</dbReference>
<dbReference type="Proteomes" id="UP000600139">
    <property type="component" value="Unassembled WGS sequence"/>
</dbReference>
<dbReference type="InterPro" id="IPR001789">
    <property type="entry name" value="Sig_transdc_resp-reg_receiver"/>
</dbReference>
<dbReference type="Gene3D" id="3.40.50.2300">
    <property type="match status" value="2"/>
</dbReference>
<dbReference type="InterPro" id="IPR004358">
    <property type="entry name" value="Sig_transdc_His_kin-like_C"/>
</dbReference>
<dbReference type="InterPro" id="IPR036890">
    <property type="entry name" value="HATPase_C_sf"/>
</dbReference>
<dbReference type="SMART" id="SM00388">
    <property type="entry name" value="HisKA"/>
    <property type="match status" value="1"/>
</dbReference>
<dbReference type="InterPro" id="IPR003661">
    <property type="entry name" value="HisK_dim/P_dom"/>
</dbReference>
<feature type="domain" description="Response regulatory" evidence="9">
    <location>
        <begin position="588"/>
        <end position="701"/>
    </location>
</feature>
<keyword evidence="11" id="KW-1185">Reference proteome</keyword>
<sequence length="708" mass="78022">MEEFSDKVRILVVDDRPDKLLALRSMLGQWEENLVCVRSGNEALREILKRDFAVILLDVNMPIMDGFETAALIRKRQRSETTPIIFISAVNDAETHVSRGYSLGAVDYILTPVVPEILRAKIAVFVDLFRKTEQVKHQAEEHAKFLQEQAARLEAEAGQERFAFLAEAGIVLAGSLDMQVTLENLARLVVPRLGHFCIVNQLDEDGELKQIAAAHRDPEKERLLLDLEYPKRGETLHAALRVIESRQLEYQNDLDEGMIDSLFAGVYRNAVKELAPRAYIALPIMARDNIIGSITMVRTGDDASYSPAEISLATVLAQRIAFALDNASLYLAAHRAKEEAEAANRAKDRFLAMLSHELRTPLTPVITSILNLEADESVQPQVRQALQVMRRNVELESRLIDDLLDLTRVGSGKIHLNIETVDAQSLLENAVEICRPDIASKSLSLTLRLQAEDSHVEGDPARMQQIFWNLIRNAMKFTHQGGISVQTHNQDGRFHIQISDTGIGMESELIERIFKPFEQGENGRYGGLGLGLTITSSLVDIHEGEISVTSGGPGTGSTFSVSFPIVAAPTEKDPASASPSQGSVTPLRVLLVEDHADTNETLTMLLKLRGYSVVSAMNVRSAVEIANEEEFDVLLSDLGLPDGEAKEVLQVVASRYGTIGIALSGFGMDHDIQASKENGFSHHLVKPVQVGRLDALLREISANLAACE</sequence>
<dbReference type="AlphaFoldDB" id="A0A934VCC5"/>
<organism evidence="10 11">
    <name type="scientific">Luteolibacter yonseiensis</name>
    <dbReference type="NCBI Taxonomy" id="1144680"/>
    <lineage>
        <taxon>Bacteria</taxon>
        <taxon>Pseudomonadati</taxon>
        <taxon>Verrucomicrobiota</taxon>
        <taxon>Verrucomicrobiia</taxon>
        <taxon>Verrucomicrobiales</taxon>
        <taxon>Verrucomicrobiaceae</taxon>
        <taxon>Luteolibacter</taxon>
    </lineage>
</organism>
<feature type="domain" description="Histidine kinase" evidence="8">
    <location>
        <begin position="353"/>
        <end position="567"/>
    </location>
</feature>
<dbReference type="SMART" id="SM00065">
    <property type="entry name" value="GAF"/>
    <property type="match status" value="1"/>
</dbReference>
<dbReference type="InterPro" id="IPR011006">
    <property type="entry name" value="CheY-like_superfamily"/>
</dbReference>
<evidence type="ECO:0000256" key="7">
    <source>
        <dbReference type="SAM" id="Coils"/>
    </source>
</evidence>
<dbReference type="SMART" id="SM00448">
    <property type="entry name" value="REC"/>
    <property type="match status" value="2"/>
</dbReference>
<dbReference type="SMART" id="SM00387">
    <property type="entry name" value="HATPase_c"/>
    <property type="match status" value="1"/>
</dbReference>
<evidence type="ECO:0000313" key="11">
    <source>
        <dbReference type="Proteomes" id="UP000600139"/>
    </source>
</evidence>
<comment type="catalytic activity">
    <reaction evidence="1">
        <text>ATP + protein L-histidine = ADP + protein N-phospho-L-histidine.</text>
        <dbReference type="EC" id="2.7.13.3"/>
    </reaction>
</comment>
<dbReference type="InterPro" id="IPR003018">
    <property type="entry name" value="GAF"/>
</dbReference>
<keyword evidence="7" id="KW-0175">Coiled coil</keyword>
<evidence type="ECO:0000256" key="5">
    <source>
        <dbReference type="ARBA" id="ARBA00022777"/>
    </source>
</evidence>
<name>A0A934VCC5_9BACT</name>
<dbReference type="InterPro" id="IPR003594">
    <property type="entry name" value="HATPase_dom"/>
</dbReference>
<evidence type="ECO:0000256" key="2">
    <source>
        <dbReference type="ARBA" id="ARBA00012438"/>
    </source>
</evidence>
<feature type="modified residue" description="4-aspartylphosphate" evidence="6">
    <location>
        <position position="637"/>
    </location>
</feature>
<dbReference type="GO" id="GO:0000155">
    <property type="term" value="F:phosphorelay sensor kinase activity"/>
    <property type="evidence" value="ECO:0007669"/>
    <property type="project" value="InterPro"/>
</dbReference>
<dbReference type="InterPro" id="IPR005467">
    <property type="entry name" value="His_kinase_dom"/>
</dbReference>
<dbReference type="PRINTS" id="PR00344">
    <property type="entry name" value="BCTRLSENSOR"/>
</dbReference>
<dbReference type="SUPFAM" id="SSF55781">
    <property type="entry name" value="GAF domain-like"/>
    <property type="match status" value="1"/>
</dbReference>
<dbReference type="EMBL" id="JAENIK010000011">
    <property type="protein sequence ID" value="MBK1817025.1"/>
    <property type="molecule type" value="Genomic_DNA"/>
</dbReference>
<evidence type="ECO:0000256" key="4">
    <source>
        <dbReference type="ARBA" id="ARBA00022679"/>
    </source>
</evidence>
<evidence type="ECO:0000259" key="8">
    <source>
        <dbReference type="PROSITE" id="PS50109"/>
    </source>
</evidence>
<dbReference type="SUPFAM" id="SSF55874">
    <property type="entry name" value="ATPase domain of HSP90 chaperone/DNA topoisomerase II/histidine kinase"/>
    <property type="match status" value="1"/>
</dbReference>
<keyword evidence="3 6" id="KW-0597">Phosphoprotein</keyword>
<dbReference type="Pfam" id="PF02518">
    <property type="entry name" value="HATPase_c"/>
    <property type="match status" value="1"/>
</dbReference>
<dbReference type="EC" id="2.7.13.3" evidence="2"/>
<evidence type="ECO:0000259" key="9">
    <source>
        <dbReference type="PROSITE" id="PS50110"/>
    </source>
</evidence>
<dbReference type="PANTHER" id="PTHR43547:SF2">
    <property type="entry name" value="HYBRID SIGNAL TRANSDUCTION HISTIDINE KINASE C"/>
    <property type="match status" value="1"/>
</dbReference>
<evidence type="ECO:0000256" key="6">
    <source>
        <dbReference type="PROSITE-ProRule" id="PRU00169"/>
    </source>
</evidence>
<dbReference type="PROSITE" id="PS50109">
    <property type="entry name" value="HIS_KIN"/>
    <property type="match status" value="1"/>
</dbReference>
<feature type="coiled-coil region" evidence="7">
    <location>
        <begin position="129"/>
        <end position="156"/>
    </location>
</feature>
<evidence type="ECO:0000313" key="10">
    <source>
        <dbReference type="EMBL" id="MBK1817025.1"/>
    </source>
</evidence>
<dbReference type="SUPFAM" id="SSF47384">
    <property type="entry name" value="Homodimeric domain of signal transducing histidine kinase"/>
    <property type="match status" value="1"/>
</dbReference>
<proteinExistence type="predicted"/>
<dbReference type="Gene3D" id="1.10.287.130">
    <property type="match status" value="1"/>
</dbReference>
<feature type="modified residue" description="4-aspartylphosphate" evidence="6">
    <location>
        <position position="58"/>
    </location>
</feature>
<dbReference type="SUPFAM" id="SSF52172">
    <property type="entry name" value="CheY-like"/>
    <property type="match status" value="2"/>
</dbReference>